<dbReference type="PANTHER" id="PTHR43542:SF1">
    <property type="entry name" value="METHYLTRANSFERASE"/>
    <property type="match status" value="1"/>
</dbReference>
<evidence type="ECO:0000313" key="4">
    <source>
        <dbReference type="Proteomes" id="UP000823883"/>
    </source>
</evidence>
<dbReference type="GO" id="GO:0052913">
    <property type="term" value="F:16S rRNA (guanine(966)-N(2))-methyltransferase activity"/>
    <property type="evidence" value="ECO:0007669"/>
    <property type="project" value="UniProtKB-EC"/>
</dbReference>
<comment type="caution">
    <text evidence="3">The sequence shown here is derived from an EMBL/GenBank/DDBJ whole genome shotgun (WGS) entry which is preliminary data.</text>
</comment>
<evidence type="ECO:0000256" key="1">
    <source>
        <dbReference type="ARBA" id="ARBA00022603"/>
    </source>
</evidence>
<dbReference type="AlphaFoldDB" id="A0A9D2PB37"/>
<organism evidence="3 4">
    <name type="scientific">Candidatus Lachnoclostridium pullistercoris</name>
    <dbReference type="NCBI Taxonomy" id="2838632"/>
    <lineage>
        <taxon>Bacteria</taxon>
        <taxon>Bacillati</taxon>
        <taxon>Bacillota</taxon>
        <taxon>Clostridia</taxon>
        <taxon>Lachnospirales</taxon>
        <taxon>Lachnospiraceae</taxon>
    </lineage>
</organism>
<protein>
    <submittedName>
        <fullName evidence="3">16S rRNA (Guanine(966)-N(2))-methyltransferase RsmD</fullName>
        <ecNumber evidence="3">2.1.1.171</ecNumber>
    </submittedName>
</protein>
<gene>
    <name evidence="3" type="primary">rsmD</name>
    <name evidence="3" type="ORF">IAA04_02595</name>
</gene>
<sequence length="187" mass="20979">MRVIAGKARRLPLKTIEGLDTRPTTDRIKETLFNILQNEVPGSRFLDLFAGSGGIGIEALSRGAKAAVFVEQNRRAADCIRENLRTTRLEAEGTVMVCDAVTSLHRMEERQEPFDLVFMDPPYGRDLELDVLSYLSTSRLITPDTLIIVEASLETGTDAMSRLGYTVCRVKTYKTNQHIFLQKERSA</sequence>
<dbReference type="InterPro" id="IPR029063">
    <property type="entry name" value="SAM-dependent_MTases_sf"/>
</dbReference>
<dbReference type="NCBIfam" id="TIGR00095">
    <property type="entry name" value="16S rRNA (guanine(966)-N(2))-methyltransferase RsmD"/>
    <property type="match status" value="1"/>
</dbReference>
<evidence type="ECO:0000313" key="3">
    <source>
        <dbReference type="EMBL" id="HJC46924.1"/>
    </source>
</evidence>
<dbReference type="PANTHER" id="PTHR43542">
    <property type="entry name" value="METHYLTRANSFERASE"/>
    <property type="match status" value="1"/>
</dbReference>
<dbReference type="PIRSF" id="PIRSF004553">
    <property type="entry name" value="CHP00095"/>
    <property type="match status" value="1"/>
</dbReference>
<dbReference type="InterPro" id="IPR004398">
    <property type="entry name" value="RNA_MeTrfase_RsmD"/>
</dbReference>
<dbReference type="InterPro" id="IPR002052">
    <property type="entry name" value="DNA_methylase_N6_adenine_CS"/>
</dbReference>
<dbReference type="SUPFAM" id="SSF53335">
    <property type="entry name" value="S-adenosyl-L-methionine-dependent methyltransferases"/>
    <property type="match status" value="1"/>
</dbReference>
<proteinExistence type="predicted"/>
<dbReference type="Gene3D" id="3.40.50.150">
    <property type="entry name" value="Vaccinia Virus protein VP39"/>
    <property type="match status" value="1"/>
</dbReference>
<dbReference type="Proteomes" id="UP000823883">
    <property type="component" value="Unassembled WGS sequence"/>
</dbReference>
<name>A0A9D2PB37_9FIRM</name>
<dbReference type="Pfam" id="PF03602">
    <property type="entry name" value="Cons_hypoth95"/>
    <property type="match status" value="1"/>
</dbReference>
<dbReference type="EC" id="2.1.1.171" evidence="3"/>
<evidence type="ECO:0000256" key="2">
    <source>
        <dbReference type="ARBA" id="ARBA00022679"/>
    </source>
</evidence>
<keyword evidence="1 3" id="KW-0489">Methyltransferase</keyword>
<accession>A0A9D2PB37</accession>
<keyword evidence="2 3" id="KW-0808">Transferase</keyword>
<dbReference type="EMBL" id="DWWL01000012">
    <property type="protein sequence ID" value="HJC46924.1"/>
    <property type="molecule type" value="Genomic_DNA"/>
</dbReference>
<reference evidence="3" key="2">
    <citation type="submission" date="2021-04" db="EMBL/GenBank/DDBJ databases">
        <authorList>
            <person name="Gilroy R."/>
        </authorList>
    </citation>
    <scope>NUCLEOTIDE SEQUENCE</scope>
    <source>
        <strain evidence="3">CHK183-5548</strain>
    </source>
</reference>
<dbReference type="CDD" id="cd02440">
    <property type="entry name" value="AdoMet_MTases"/>
    <property type="match status" value="1"/>
</dbReference>
<dbReference type="GO" id="GO:0003676">
    <property type="term" value="F:nucleic acid binding"/>
    <property type="evidence" value="ECO:0007669"/>
    <property type="project" value="InterPro"/>
</dbReference>
<reference evidence="3" key="1">
    <citation type="journal article" date="2021" name="PeerJ">
        <title>Extensive microbial diversity within the chicken gut microbiome revealed by metagenomics and culture.</title>
        <authorList>
            <person name="Gilroy R."/>
            <person name="Ravi A."/>
            <person name="Getino M."/>
            <person name="Pursley I."/>
            <person name="Horton D.L."/>
            <person name="Alikhan N.F."/>
            <person name="Baker D."/>
            <person name="Gharbi K."/>
            <person name="Hall N."/>
            <person name="Watson M."/>
            <person name="Adriaenssens E.M."/>
            <person name="Foster-Nyarko E."/>
            <person name="Jarju S."/>
            <person name="Secka A."/>
            <person name="Antonio M."/>
            <person name="Oren A."/>
            <person name="Chaudhuri R.R."/>
            <person name="La Ragione R."/>
            <person name="Hildebrand F."/>
            <person name="Pallen M.J."/>
        </authorList>
    </citation>
    <scope>NUCLEOTIDE SEQUENCE</scope>
    <source>
        <strain evidence="3">CHK183-5548</strain>
    </source>
</reference>
<dbReference type="PROSITE" id="PS00092">
    <property type="entry name" value="N6_MTASE"/>
    <property type="match status" value="1"/>
</dbReference>